<dbReference type="Proteomes" id="UP001597299">
    <property type="component" value="Unassembled WGS sequence"/>
</dbReference>
<sequence length="71" mass="8190">MQIDQIGIALRTAFARRRQYRQTQRELEAYSDRELAELGLSRADIHSLALQAAENVPQEALQRRLRLVTAI</sequence>
<evidence type="ECO:0000313" key="3">
    <source>
        <dbReference type="Proteomes" id="UP001597299"/>
    </source>
</evidence>
<protein>
    <submittedName>
        <fullName evidence="2">DUF1127 domain-containing protein</fullName>
    </submittedName>
</protein>
<proteinExistence type="predicted"/>
<accession>A0ABW4Z340</accession>
<feature type="domain" description="YjiS-like" evidence="1">
    <location>
        <begin position="10"/>
        <end position="46"/>
    </location>
</feature>
<comment type="caution">
    <text evidence="2">The sequence shown here is derived from an EMBL/GenBank/DDBJ whole genome shotgun (WGS) entry which is preliminary data.</text>
</comment>
<dbReference type="Pfam" id="PF06568">
    <property type="entry name" value="YjiS-like"/>
    <property type="match status" value="1"/>
</dbReference>
<gene>
    <name evidence="2" type="ORF">ACFSNC_21560</name>
</gene>
<name>A0ABW4Z340_9HYPH</name>
<evidence type="ECO:0000259" key="1">
    <source>
        <dbReference type="Pfam" id="PF06568"/>
    </source>
</evidence>
<dbReference type="EMBL" id="JBHUHD010000001">
    <property type="protein sequence ID" value="MFD2143004.1"/>
    <property type="molecule type" value="Genomic_DNA"/>
</dbReference>
<dbReference type="InterPro" id="IPR009506">
    <property type="entry name" value="YjiS-like"/>
</dbReference>
<evidence type="ECO:0000313" key="2">
    <source>
        <dbReference type="EMBL" id="MFD2143004.1"/>
    </source>
</evidence>
<organism evidence="2 3">
    <name type="scientific">Ancylobacter oerskovii</name>
    <dbReference type="NCBI Taxonomy" id="459519"/>
    <lineage>
        <taxon>Bacteria</taxon>
        <taxon>Pseudomonadati</taxon>
        <taxon>Pseudomonadota</taxon>
        <taxon>Alphaproteobacteria</taxon>
        <taxon>Hyphomicrobiales</taxon>
        <taxon>Xanthobacteraceae</taxon>
        <taxon>Ancylobacter</taxon>
    </lineage>
</organism>
<reference evidence="3" key="1">
    <citation type="journal article" date="2019" name="Int. J. Syst. Evol. Microbiol.">
        <title>The Global Catalogue of Microorganisms (GCM) 10K type strain sequencing project: providing services to taxonomists for standard genome sequencing and annotation.</title>
        <authorList>
            <consortium name="The Broad Institute Genomics Platform"/>
            <consortium name="The Broad Institute Genome Sequencing Center for Infectious Disease"/>
            <person name="Wu L."/>
            <person name="Ma J."/>
        </authorList>
    </citation>
    <scope>NUCLEOTIDE SEQUENCE [LARGE SCALE GENOMIC DNA]</scope>
    <source>
        <strain evidence="3">CCM 7435</strain>
    </source>
</reference>
<dbReference type="RefSeq" id="WP_213356429.1">
    <property type="nucleotide sequence ID" value="NZ_JBHUHD010000001.1"/>
</dbReference>
<keyword evidence="3" id="KW-1185">Reference proteome</keyword>